<keyword evidence="3" id="KW-1185">Reference proteome</keyword>
<dbReference type="Proteomes" id="UP000663586">
    <property type="component" value="Chromosome"/>
</dbReference>
<reference evidence="2" key="1">
    <citation type="submission" date="2020-11" db="EMBL/GenBank/DDBJ databases">
        <title>Carbohydrate-dependent, anaerobic sulfur respiration: A novel catabolism in halophilic archaea.</title>
        <authorList>
            <person name="Sorokin D.Y."/>
            <person name="Messina E."/>
            <person name="Smedile F."/>
            <person name="La Cono V."/>
            <person name="Hallsworth J.E."/>
            <person name="Yakimov M.M."/>
        </authorList>
    </citation>
    <scope>NUCLEOTIDE SEQUENCE</scope>
    <source>
        <strain evidence="2">AArc-S</strain>
    </source>
</reference>
<accession>A0A897MSG8</accession>
<dbReference type="InterPro" id="IPR013784">
    <property type="entry name" value="Carb-bd-like_fold"/>
</dbReference>
<dbReference type="SUPFAM" id="SSF49452">
    <property type="entry name" value="Starch-binding domain-like"/>
    <property type="match status" value="1"/>
</dbReference>
<keyword evidence="1" id="KW-0472">Membrane</keyword>
<dbReference type="Gene3D" id="2.60.40.1120">
    <property type="entry name" value="Carboxypeptidase-like, regulatory domain"/>
    <property type="match status" value="1"/>
</dbReference>
<evidence type="ECO:0000313" key="3">
    <source>
        <dbReference type="Proteomes" id="UP000663586"/>
    </source>
</evidence>
<feature type="transmembrane region" description="Helical" evidence="1">
    <location>
        <begin position="12"/>
        <end position="30"/>
    </location>
</feature>
<evidence type="ECO:0000313" key="2">
    <source>
        <dbReference type="EMBL" id="QSG01963.1"/>
    </source>
</evidence>
<dbReference type="Pfam" id="PF13620">
    <property type="entry name" value="CarboxypepD_reg"/>
    <property type="match status" value="1"/>
</dbReference>
<dbReference type="GeneID" id="70684123"/>
<dbReference type="RefSeq" id="WP_238479065.1">
    <property type="nucleotide sequence ID" value="NZ_CP064786.1"/>
</dbReference>
<gene>
    <name evidence="2" type="ORF">AArcS_0739</name>
</gene>
<dbReference type="GO" id="GO:0030246">
    <property type="term" value="F:carbohydrate binding"/>
    <property type="evidence" value="ECO:0007669"/>
    <property type="project" value="InterPro"/>
</dbReference>
<organism evidence="2 3">
    <name type="scientific">Natranaeroarchaeum sulfidigenes</name>
    <dbReference type="NCBI Taxonomy" id="2784880"/>
    <lineage>
        <taxon>Archaea</taxon>
        <taxon>Methanobacteriati</taxon>
        <taxon>Methanobacteriota</taxon>
        <taxon>Stenosarchaea group</taxon>
        <taxon>Halobacteria</taxon>
        <taxon>Halobacteriales</taxon>
        <taxon>Natronoarchaeaceae</taxon>
        <taxon>Natranaeroarchaeum</taxon>
    </lineage>
</organism>
<keyword evidence="1" id="KW-1133">Transmembrane helix</keyword>
<dbReference type="KEGG" id="hara:AArcS_0739"/>
<evidence type="ECO:0000256" key="1">
    <source>
        <dbReference type="SAM" id="Phobius"/>
    </source>
</evidence>
<protein>
    <submittedName>
        <fullName evidence="2">Putative surface protein, possible component of pili like system</fullName>
    </submittedName>
</protein>
<dbReference type="EMBL" id="CP064786">
    <property type="protein sequence ID" value="QSG01963.1"/>
    <property type="molecule type" value="Genomic_DNA"/>
</dbReference>
<name>A0A897MSG8_9EURY</name>
<dbReference type="AlphaFoldDB" id="A0A897MSG8"/>
<proteinExistence type="predicted"/>
<sequence length="805" mass="86106">MTFRGDERGAAIQIGAMILFAFIVIAMASYQATVVPSQNSGVEFNHNQDVQSQMVDLTNGIDASAREGTRGSHSVRLGTTYPSRTFFVNPGSPSGQLRTVENGEIAFDGVTIDDADNVQTFWTDRDSITTNRLQYEPNYNEYRNAPTTVYEHGELINDNPRGSPTTLASGDLVDDGELSLITLRGEVQAASSSTVTVPRRSLSSSGNTVTVTDGTITLPISERHESYWVEELEEYDELSDVAASDGAVQFDVDDELDLRMAEVGVGSVTRGEPEDRAAYLYQVNTATVEVRDRFNNPVEGATVEIDGDEETSDSDGRVSVGANRVGDEIDWSIDGSTVDEKTLTTTVDENDVGAEAGGSVGTSTYDIEWSEPQPDGNVEPGDTADYEVVRGAGDSIFLAETIPGDINGANVDFYYRDRDNTGISIKSEDTEFTDGTAEVEIRDFDELGEFDLFVASGGHEERITVEVISDATGTLEGQITEPDGSPLETEEVTISGDGIDETVMTDGDGNYDITDVLTGTYEDVTANANGFGESEPATFEVNEDETTEQDFQLTDATDASLEITDVSGLEDGTPGTTYDTVDVTVDEQNGVATEGLVVTLSIDGDTEGNVYEDTIDADDITASSETTVTFTVDDQFPKDEYTYTTTADAENAEEVSEQGSFTVNNAANSVEQVGTPVATGNNNAGVDFDIGNTGDTQVMIDSISIESTTTVATRINDQNSPEVTIGGTEALNLDSGDGIEIGGKTESLDTSVSIDPESELTVALRDFEEGDGDGRGTRVDMSGEEIDLTLYFADGSQRSYTIVVD</sequence>
<keyword evidence="1" id="KW-0812">Transmembrane</keyword>